<dbReference type="AlphaFoldDB" id="A0AA40C2C7"/>
<proteinExistence type="predicted"/>
<name>A0AA40C2C7_9PEZI</name>
<evidence type="ECO:0000313" key="2">
    <source>
        <dbReference type="EMBL" id="KAK0622294.1"/>
    </source>
</evidence>
<organism evidence="2 3">
    <name type="scientific">Immersiella caudata</name>
    <dbReference type="NCBI Taxonomy" id="314043"/>
    <lineage>
        <taxon>Eukaryota</taxon>
        <taxon>Fungi</taxon>
        <taxon>Dikarya</taxon>
        <taxon>Ascomycota</taxon>
        <taxon>Pezizomycotina</taxon>
        <taxon>Sordariomycetes</taxon>
        <taxon>Sordariomycetidae</taxon>
        <taxon>Sordariales</taxon>
        <taxon>Lasiosphaeriaceae</taxon>
        <taxon>Immersiella</taxon>
    </lineage>
</organism>
<sequence>MKLTVILSLAALGNHGTLYLSLFLPAPGLEYLYTVNITGGDAAIVGQGPRGFRIVVPILSGTFAGPKLKGKTPGTVLPIGGDWALIDANNINGTLVPDVRQTFKTDDGHYIQVFETGATQPDGSAWVRLTYETGSEKYYWMNSIIAIGILRLVGPSDLTIDTWQVSTQG</sequence>
<comment type="caution">
    <text evidence="2">The sequence shown here is derived from an EMBL/GenBank/DDBJ whole genome shotgun (WGS) entry which is preliminary data.</text>
</comment>
<evidence type="ECO:0000313" key="3">
    <source>
        <dbReference type="Proteomes" id="UP001175000"/>
    </source>
</evidence>
<feature type="signal peptide" evidence="1">
    <location>
        <begin position="1"/>
        <end position="19"/>
    </location>
</feature>
<keyword evidence="3" id="KW-1185">Reference proteome</keyword>
<dbReference type="EMBL" id="JAULSU010000003">
    <property type="protein sequence ID" value="KAK0622294.1"/>
    <property type="molecule type" value="Genomic_DNA"/>
</dbReference>
<feature type="chain" id="PRO_5041367865" evidence="1">
    <location>
        <begin position="20"/>
        <end position="169"/>
    </location>
</feature>
<dbReference type="PANTHER" id="PTHR37315">
    <property type="entry name" value="UPF0311 PROTEIN BLR7842"/>
    <property type="match status" value="1"/>
</dbReference>
<dbReference type="InterPro" id="IPR020915">
    <property type="entry name" value="UPF0311"/>
</dbReference>
<dbReference type="PANTHER" id="PTHR37315:SF1">
    <property type="entry name" value="UPF0311 PROTEIN BLR7842"/>
    <property type="match status" value="1"/>
</dbReference>
<protein>
    <submittedName>
        <fullName evidence="2">Uncharacterized protein</fullName>
    </submittedName>
</protein>
<evidence type="ECO:0000256" key="1">
    <source>
        <dbReference type="SAM" id="SignalP"/>
    </source>
</evidence>
<accession>A0AA40C2C7</accession>
<gene>
    <name evidence="2" type="ORF">B0T14DRAFT_535608</name>
</gene>
<reference evidence="2" key="1">
    <citation type="submission" date="2023-06" db="EMBL/GenBank/DDBJ databases">
        <title>Genome-scale phylogeny and comparative genomics of the fungal order Sordariales.</title>
        <authorList>
            <consortium name="Lawrence Berkeley National Laboratory"/>
            <person name="Hensen N."/>
            <person name="Bonometti L."/>
            <person name="Westerberg I."/>
            <person name="Brannstrom I.O."/>
            <person name="Guillou S."/>
            <person name="Cros-Aarteil S."/>
            <person name="Calhoun S."/>
            <person name="Haridas S."/>
            <person name="Kuo A."/>
            <person name="Mondo S."/>
            <person name="Pangilinan J."/>
            <person name="Riley R."/>
            <person name="Labutti K."/>
            <person name="Andreopoulos B."/>
            <person name="Lipzen A."/>
            <person name="Chen C."/>
            <person name="Yanf M."/>
            <person name="Daum C."/>
            <person name="Ng V."/>
            <person name="Clum A."/>
            <person name="Steindorff A."/>
            <person name="Ohm R."/>
            <person name="Martin F."/>
            <person name="Silar P."/>
            <person name="Natvig D."/>
            <person name="Lalanne C."/>
            <person name="Gautier V."/>
            <person name="Ament-Velasquez S.L."/>
            <person name="Kruys A."/>
            <person name="Hutchinson M.I."/>
            <person name="Powell A.J."/>
            <person name="Barry K."/>
            <person name="Miller A.N."/>
            <person name="Grigoriev I.V."/>
            <person name="Debuchy R."/>
            <person name="Gladieux P."/>
            <person name="Thoren M.H."/>
            <person name="Johannesson H."/>
        </authorList>
    </citation>
    <scope>NUCLEOTIDE SEQUENCE</scope>
    <source>
        <strain evidence="2">CBS 606.72</strain>
    </source>
</reference>
<dbReference type="Pfam" id="PF11578">
    <property type="entry name" value="DUF3237"/>
    <property type="match status" value="1"/>
</dbReference>
<keyword evidence="1" id="KW-0732">Signal</keyword>
<dbReference type="Gene3D" id="2.40.160.20">
    <property type="match status" value="1"/>
</dbReference>
<dbReference type="Proteomes" id="UP001175000">
    <property type="component" value="Unassembled WGS sequence"/>
</dbReference>